<reference evidence="2 3" key="1">
    <citation type="submission" date="2015-09" db="EMBL/GenBank/DDBJ databases">
        <authorList>
            <consortium name="Pathogen Informatics"/>
        </authorList>
    </citation>
    <scope>NUCLEOTIDE SEQUENCE [LARGE SCALE GENOMIC DNA]</scope>
    <source>
        <strain evidence="2 3">2789STDY5834960</strain>
    </source>
</reference>
<feature type="transmembrane region" description="Helical" evidence="1">
    <location>
        <begin position="278"/>
        <end position="300"/>
    </location>
</feature>
<sequence length="464" mass="52112">MENQNKVRADLRQLNPFFMVAFVGIIYHLRIRTMAGDDVFFSQATSELGLWNYLILRYETWTSRFVIEFLLVEIIKYPLLWRLIDLALFISFPVLLSKIFGGGKWMNWCAAAAILLYPFHDMGTAGWITTTVNYFWPVWGMFFVGVLLKKMLVHKKIGIMEGIAGVLVCLIASSHEQVAVILFVVFVLYGIYMVIGKHRKESLMQDSAGSDLADRKVIRGNRFYLAGMVLVNVVTLISILLCPGNAGRNAVSIADLPIFETYGFGDKLYLGLLSIERVFIANCDAVFLTVTLVLAMLVYVKTDDYKKTLISALPVLILFGQTALRTAYPGLSGLFVMPEQITEWSWGALSTWLPMVYLAVTVAAMLYALWIILGERPLEYIYALLMLGCGFGAGMILGFMATIYVSGERVYITLYFIMLFVTMFCIYRMADAVEEKIKQTGGKLAVTLLVLICLVNVGFVTLSC</sequence>
<dbReference type="RefSeq" id="WP_055193613.1">
    <property type="nucleotide sequence ID" value="NZ_CABIYH010000006.1"/>
</dbReference>
<feature type="transmembrane region" description="Helical" evidence="1">
    <location>
        <begin position="134"/>
        <end position="152"/>
    </location>
</feature>
<proteinExistence type="predicted"/>
<protein>
    <submittedName>
        <fullName evidence="2">Uncharacterized protein</fullName>
    </submittedName>
</protein>
<feature type="transmembrane region" description="Helical" evidence="1">
    <location>
        <begin position="442"/>
        <end position="462"/>
    </location>
</feature>
<dbReference type="OrthoDB" id="2284195at2"/>
<evidence type="ECO:0000313" key="2">
    <source>
        <dbReference type="EMBL" id="CUM90372.1"/>
    </source>
</evidence>
<accession>A0A173SIW9</accession>
<name>A0A173SIW9_9FIRM</name>
<keyword evidence="1" id="KW-1133">Transmembrane helix</keyword>
<evidence type="ECO:0000313" key="3">
    <source>
        <dbReference type="Proteomes" id="UP000095350"/>
    </source>
</evidence>
<keyword evidence="1" id="KW-0812">Transmembrane</keyword>
<feature type="transmembrane region" description="Helical" evidence="1">
    <location>
        <begin position="223"/>
        <end position="241"/>
    </location>
</feature>
<gene>
    <name evidence="2" type="ORF">ERS852572_01035</name>
</gene>
<feature type="transmembrane region" description="Helical" evidence="1">
    <location>
        <begin position="179"/>
        <end position="195"/>
    </location>
</feature>
<keyword evidence="1" id="KW-0472">Membrane</keyword>
<feature type="transmembrane region" description="Helical" evidence="1">
    <location>
        <begin position="410"/>
        <end position="430"/>
    </location>
</feature>
<dbReference type="EMBL" id="CYXZ01000006">
    <property type="protein sequence ID" value="CUM90372.1"/>
    <property type="molecule type" value="Genomic_DNA"/>
</dbReference>
<organism evidence="2 3">
    <name type="scientific">Roseburia intestinalis</name>
    <dbReference type="NCBI Taxonomy" id="166486"/>
    <lineage>
        <taxon>Bacteria</taxon>
        <taxon>Bacillati</taxon>
        <taxon>Bacillota</taxon>
        <taxon>Clostridia</taxon>
        <taxon>Lachnospirales</taxon>
        <taxon>Lachnospiraceae</taxon>
        <taxon>Roseburia</taxon>
    </lineage>
</organism>
<feature type="transmembrane region" description="Helical" evidence="1">
    <location>
        <begin position="380"/>
        <end position="404"/>
    </location>
</feature>
<feature type="transmembrane region" description="Helical" evidence="1">
    <location>
        <begin position="312"/>
        <end position="331"/>
    </location>
</feature>
<feature type="transmembrane region" description="Helical" evidence="1">
    <location>
        <begin position="351"/>
        <end position="373"/>
    </location>
</feature>
<feature type="transmembrane region" description="Helical" evidence="1">
    <location>
        <begin position="14"/>
        <end position="31"/>
    </location>
</feature>
<dbReference type="AlphaFoldDB" id="A0A173SIW9"/>
<feature type="transmembrane region" description="Helical" evidence="1">
    <location>
        <begin position="157"/>
        <end position="173"/>
    </location>
</feature>
<dbReference type="STRING" id="166486.ERS852572_01035"/>
<evidence type="ECO:0000256" key="1">
    <source>
        <dbReference type="SAM" id="Phobius"/>
    </source>
</evidence>
<dbReference type="Proteomes" id="UP000095350">
    <property type="component" value="Unassembled WGS sequence"/>
</dbReference>
<dbReference type="PaxDb" id="166486-ERS852572_01035"/>